<gene>
    <name evidence="8" type="ORF">FEZ08_05590</name>
</gene>
<dbReference type="PANTHER" id="PTHR43827:SF3">
    <property type="entry name" value="NADP-DEPENDENT OXIDOREDUCTASE DOMAIN-CONTAINING PROTEIN"/>
    <property type="match status" value="1"/>
</dbReference>
<dbReference type="InterPro" id="IPR036812">
    <property type="entry name" value="NAD(P)_OxRdtase_dom_sf"/>
</dbReference>
<name>A0A5R8QC79_9FIRM</name>
<comment type="similarity">
    <text evidence="1">Belongs to the aldo/keto reductase family.</text>
</comment>
<dbReference type="GO" id="GO:0016616">
    <property type="term" value="F:oxidoreductase activity, acting on the CH-OH group of donors, NAD or NADP as acceptor"/>
    <property type="evidence" value="ECO:0007669"/>
    <property type="project" value="UniProtKB-ARBA"/>
</dbReference>
<dbReference type="OrthoDB" id="9804790at2"/>
<feature type="domain" description="NADP-dependent oxidoreductase" evidence="7">
    <location>
        <begin position="19"/>
        <end position="261"/>
    </location>
</feature>
<dbReference type="PRINTS" id="PR00069">
    <property type="entry name" value="ALDKETRDTASE"/>
</dbReference>
<dbReference type="InterPro" id="IPR020471">
    <property type="entry name" value="AKR"/>
</dbReference>
<evidence type="ECO:0000256" key="5">
    <source>
        <dbReference type="PIRSR" id="PIRSR000097-2"/>
    </source>
</evidence>
<dbReference type="InParanoid" id="A0A5R8QC79"/>
<dbReference type="PROSITE" id="PS00798">
    <property type="entry name" value="ALDOKETO_REDUCTASE_1"/>
    <property type="match status" value="1"/>
</dbReference>
<evidence type="ECO:0000256" key="1">
    <source>
        <dbReference type="ARBA" id="ARBA00007905"/>
    </source>
</evidence>
<evidence type="ECO:0000313" key="9">
    <source>
        <dbReference type="Proteomes" id="UP000306912"/>
    </source>
</evidence>
<comment type="caution">
    <text evidence="8">The sequence shown here is derived from an EMBL/GenBank/DDBJ whole genome shotgun (WGS) entry which is preliminary data.</text>
</comment>
<dbReference type="EMBL" id="VBWP01000004">
    <property type="protein sequence ID" value="TLG74179.1"/>
    <property type="molecule type" value="Genomic_DNA"/>
</dbReference>
<dbReference type="PANTHER" id="PTHR43827">
    <property type="entry name" value="2,5-DIKETO-D-GLUCONIC ACID REDUCTASE"/>
    <property type="match status" value="1"/>
</dbReference>
<keyword evidence="2" id="KW-0521">NADP</keyword>
<dbReference type="FunCoup" id="A0A5R8QC79">
    <property type="interactions" value="239"/>
</dbReference>
<evidence type="ECO:0000313" key="8">
    <source>
        <dbReference type="EMBL" id="TLG74179.1"/>
    </source>
</evidence>
<dbReference type="Gene3D" id="3.20.20.100">
    <property type="entry name" value="NADP-dependent oxidoreductase domain"/>
    <property type="match status" value="1"/>
</dbReference>
<organism evidence="8 9">
    <name type="scientific">Culicoidibacter larvae</name>
    <dbReference type="NCBI Taxonomy" id="2579976"/>
    <lineage>
        <taxon>Bacteria</taxon>
        <taxon>Bacillati</taxon>
        <taxon>Bacillota</taxon>
        <taxon>Culicoidibacteria</taxon>
        <taxon>Culicoidibacterales</taxon>
        <taxon>Culicoidibacteraceae</taxon>
        <taxon>Culicoidibacter</taxon>
    </lineage>
</organism>
<evidence type="ECO:0000259" key="7">
    <source>
        <dbReference type="Pfam" id="PF00248"/>
    </source>
</evidence>
<dbReference type="PROSITE" id="PS00062">
    <property type="entry name" value="ALDOKETO_REDUCTASE_2"/>
    <property type="match status" value="1"/>
</dbReference>
<accession>A0A5R8QC79</accession>
<evidence type="ECO:0000256" key="2">
    <source>
        <dbReference type="ARBA" id="ARBA00022857"/>
    </source>
</evidence>
<dbReference type="FunFam" id="3.20.20.100:FF:000015">
    <property type="entry name" value="Oxidoreductase, aldo/keto reductase family"/>
    <property type="match status" value="1"/>
</dbReference>
<dbReference type="Proteomes" id="UP000306912">
    <property type="component" value="Unassembled WGS sequence"/>
</dbReference>
<sequence>MEHMIPKIKLNNGVEIPQLGFGTFKIEDGKPVIDAVTTALETGYRHIDTAAVYKNEDGVGTALHESGIRRDELFVTTKLWNRDQGYDSALRAFDESMKKLKLDFVDLYLIHWPTDMELISESWRALERLYKDGVVRAIGVSNFKEHHLKPILENCEVRPAANQVEFHLTLQQDQLLQYCNQQDIAIEAWSPLMQGTFGDIELVNQLADKYGKTPAQIILRWDIQKQVITIPKSVTPSRIKENFDIFDFVLSNEDMALLGQLNTETRIGPDPDDYKKK</sequence>
<dbReference type="Pfam" id="PF00248">
    <property type="entry name" value="Aldo_ket_red"/>
    <property type="match status" value="1"/>
</dbReference>
<evidence type="ECO:0000256" key="4">
    <source>
        <dbReference type="PIRSR" id="PIRSR000097-1"/>
    </source>
</evidence>
<keyword evidence="9" id="KW-1185">Reference proteome</keyword>
<feature type="binding site" evidence="5">
    <location>
        <position position="111"/>
    </location>
    <ligand>
        <name>substrate</name>
    </ligand>
</feature>
<dbReference type="SUPFAM" id="SSF51430">
    <property type="entry name" value="NAD(P)-linked oxidoreductase"/>
    <property type="match status" value="1"/>
</dbReference>
<dbReference type="RefSeq" id="WP_138190731.1">
    <property type="nucleotide sequence ID" value="NZ_VBWP01000004.1"/>
</dbReference>
<dbReference type="AlphaFoldDB" id="A0A5R8QC79"/>
<evidence type="ECO:0000256" key="3">
    <source>
        <dbReference type="ARBA" id="ARBA00023002"/>
    </source>
</evidence>
<reference evidence="8 9" key="1">
    <citation type="submission" date="2019-05" db="EMBL/GenBank/DDBJ databases">
        <title>Culicoidintestinum kansasii gen. nov., sp. nov. from the gastrointestinal tract of the biting midge, Culicoides sonorensis.</title>
        <authorList>
            <person name="Neupane S."/>
            <person name="Ghosh A."/>
            <person name="Gunther S."/>
            <person name="Martin K."/>
            <person name="Zurek L."/>
        </authorList>
    </citation>
    <scope>NUCLEOTIDE SEQUENCE [LARGE SCALE GENOMIC DNA]</scope>
    <source>
        <strain evidence="8 9">CS-1</strain>
    </source>
</reference>
<protein>
    <submittedName>
        <fullName evidence="8">Aldo/keto reductase</fullName>
    </submittedName>
</protein>
<keyword evidence="3" id="KW-0560">Oxidoreductase</keyword>
<dbReference type="InterPro" id="IPR023210">
    <property type="entry name" value="NADP_OxRdtase_dom"/>
</dbReference>
<proteinExistence type="inferred from homology"/>
<dbReference type="InterPro" id="IPR018170">
    <property type="entry name" value="Aldo/ket_reductase_CS"/>
</dbReference>
<feature type="site" description="Lowers pKa of active site Tyr" evidence="6">
    <location>
        <position position="78"/>
    </location>
</feature>
<dbReference type="PIRSF" id="PIRSF000097">
    <property type="entry name" value="AKR"/>
    <property type="match status" value="1"/>
</dbReference>
<evidence type="ECO:0000256" key="6">
    <source>
        <dbReference type="PIRSR" id="PIRSR000097-3"/>
    </source>
</evidence>
<feature type="active site" description="Proton donor" evidence="4">
    <location>
        <position position="53"/>
    </location>
</feature>
<dbReference type="PROSITE" id="PS00063">
    <property type="entry name" value="ALDOKETO_REDUCTASE_3"/>
    <property type="match status" value="1"/>
</dbReference>